<dbReference type="PROSITE" id="PS00107">
    <property type="entry name" value="PROTEIN_KINASE_ATP"/>
    <property type="match status" value="1"/>
</dbReference>
<evidence type="ECO:0000256" key="16">
    <source>
        <dbReference type="ARBA" id="ARBA00023273"/>
    </source>
</evidence>
<comment type="subcellular location">
    <subcellularLocation>
        <location evidence="1">Cytoplasm</location>
        <location evidence="1">Cytoskeleton</location>
        <location evidence="1">Cilium basal body</location>
    </subcellularLocation>
    <subcellularLocation>
        <location evidence="2">Nucleus</location>
    </subcellularLocation>
</comment>
<evidence type="ECO:0000259" key="24">
    <source>
        <dbReference type="PROSITE" id="PS50011"/>
    </source>
</evidence>
<dbReference type="InterPro" id="IPR000719">
    <property type="entry name" value="Prot_kinase_dom"/>
</dbReference>
<keyword evidence="12" id="KW-0805">Transcription regulation</keyword>
<dbReference type="Gene3D" id="1.10.510.10">
    <property type="entry name" value="Transferase(Phosphotransferase) domain 1"/>
    <property type="match status" value="1"/>
</dbReference>
<keyword evidence="7" id="KW-0808">Transferase</keyword>
<dbReference type="PROSITE" id="PS50011">
    <property type="entry name" value="PROTEIN_KINASE_DOM"/>
    <property type="match status" value="1"/>
</dbReference>
<dbReference type="Gene3D" id="1.10.10.60">
    <property type="entry name" value="Homeodomain-like"/>
    <property type="match status" value="1"/>
</dbReference>
<keyword evidence="5" id="KW-0723">Serine/threonine-protein kinase</keyword>
<dbReference type="InterPro" id="IPR044093">
    <property type="entry name" value="STKc_CDK10"/>
</dbReference>
<keyword evidence="6" id="KW-0597">Phosphoprotein</keyword>
<dbReference type="InterPro" id="IPR008271">
    <property type="entry name" value="Ser/Thr_kinase_AS"/>
</dbReference>
<evidence type="ECO:0000256" key="14">
    <source>
        <dbReference type="ARBA" id="ARBA00023212"/>
    </source>
</evidence>
<comment type="function">
    <text evidence="17">Cyclin-dependent kinase that phosphorylates the transcription factor ETS2 (in vitro) and positively controls its proteasomal degradation (in cells). Involved in the regulation of actin cytoskeleton organization through the phosphorylation of actin dynamics regulators such as PKN2. Is a negative regulator of ciliogenesis through phosphorylation of PKN2 and promotion of RhoA signaling.</text>
</comment>
<keyword evidence="16" id="KW-0966">Cell projection</keyword>
<evidence type="ECO:0000256" key="17">
    <source>
        <dbReference type="ARBA" id="ARBA00059360"/>
    </source>
</evidence>
<dbReference type="STRING" id="597456.A0A0L7RK38"/>
<evidence type="ECO:0000313" key="28">
    <source>
        <dbReference type="Proteomes" id="UP000053825"/>
    </source>
</evidence>
<dbReference type="InterPro" id="IPR009057">
    <property type="entry name" value="Homeodomain-like_sf"/>
</dbReference>
<keyword evidence="10" id="KW-0970">Cilium biogenesis/degradation</keyword>
<evidence type="ECO:0000256" key="7">
    <source>
        <dbReference type="ARBA" id="ARBA00022679"/>
    </source>
</evidence>
<evidence type="ECO:0000256" key="19">
    <source>
        <dbReference type="ARBA" id="ARBA00069133"/>
    </source>
</evidence>
<keyword evidence="9 27" id="KW-0418">Kinase</keyword>
<evidence type="ECO:0000256" key="15">
    <source>
        <dbReference type="ARBA" id="ARBA00023242"/>
    </source>
</evidence>
<keyword evidence="8 21" id="KW-0547">Nucleotide-binding</keyword>
<feature type="domain" description="Protein kinase" evidence="24">
    <location>
        <begin position="55"/>
        <end position="339"/>
    </location>
</feature>
<dbReference type="GO" id="GO:0030030">
    <property type="term" value="P:cell projection organization"/>
    <property type="evidence" value="ECO:0007669"/>
    <property type="project" value="UniProtKB-KW"/>
</dbReference>
<feature type="region of interest" description="Disordered" evidence="23">
    <location>
        <begin position="1638"/>
        <end position="1659"/>
    </location>
</feature>
<dbReference type="PANTHER" id="PTHR16088">
    <property type="entry name" value="YY1 ASSOCIATED PROTEIN-RELATED"/>
    <property type="match status" value="1"/>
</dbReference>
<dbReference type="SUPFAM" id="SSF46689">
    <property type="entry name" value="Homeodomain-like"/>
    <property type="match status" value="1"/>
</dbReference>
<evidence type="ECO:0000256" key="23">
    <source>
        <dbReference type="SAM" id="MobiDB-lite"/>
    </source>
</evidence>
<feature type="compositionally biased region" description="Polar residues" evidence="23">
    <location>
        <begin position="374"/>
        <end position="384"/>
    </location>
</feature>
<feature type="coiled-coil region" evidence="22">
    <location>
        <begin position="504"/>
        <end position="531"/>
    </location>
</feature>
<dbReference type="GO" id="GO:0006355">
    <property type="term" value="P:regulation of DNA-templated transcription"/>
    <property type="evidence" value="ECO:0007669"/>
    <property type="project" value="TreeGrafter"/>
</dbReference>
<dbReference type="FunFam" id="1.10.510.10:FF:000289">
    <property type="entry name" value="cyclin-dependent kinase 10 isoform X2"/>
    <property type="match status" value="1"/>
</dbReference>
<keyword evidence="22" id="KW-0175">Coiled coil</keyword>
<dbReference type="OrthoDB" id="1732493at2759"/>
<dbReference type="SMART" id="SM00220">
    <property type="entry name" value="S_TKc"/>
    <property type="match status" value="1"/>
</dbReference>
<dbReference type="SUPFAM" id="SSF56112">
    <property type="entry name" value="Protein kinase-like (PK-like)"/>
    <property type="match status" value="1"/>
</dbReference>
<feature type="region of interest" description="Disordered" evidence="23">
    <location>
        <begin position="576"/>
        <end position="597"/>
    </location>
</feature>
<evidence type="ECO:0000256" key="10">
    <source>
        <dbReference type="ARBA" id="ARBA00022794"/>
    </source>
</evidence>
<dbReference type="EMBL" id="KQ414578">
    <property type="protein sequence ID" value="KOC71173.1"/>
    <property type="molecule type" value="Genomic_DNA"/>
</dbReference>
<dbReference type="PROSITE" id="PS51294">
    <property type="entry name" value="HTH_MYB"/>
    <property type="match status" value="1"/>
</dbReference>
<evidence type="ECO:0000256" key="18">
    <source>
        <dbReference type="ARBA" id="ARBA00064010"/>
    </source>
</evidence>
<evidence type="ECO:0000256" key="20">
    <source>
        <dbReference type="ARBA" id="ARBA00081094"/>
    </source>
</evidence>
<reference evidence="27 28" key="1">
    <citation type="submission" date="2015-07" db="EMBL/GenBank/DDBJ databases">
        <title>The genome of Habropoda laboriosa.</title>
        <authorList>
            <person name="Pan H."/>
            <person name="Kapheim K."/>
        </authorList>
    </citation>
    <scope>NUCLEOTIDE SEQUENCE [LARGE SCALE GENOMIC DNA]</scope>
    <source>
        <strain evidence="27">0110345459</strain>
    </source>
</reference>
<dbReference type="InterPro" id="IPR052435">
    <property type="entry name" value="YY1-Transcr_Regul"/>
</dbReference>
<dbReference type="FunFam" id="3.30.200.20:FF:000256">
    <property type="entry name" value="cyclin-dependent kinase 10 isoform X2"/>
    <property type="match status" value="1"/>
</dbReference>
<dbReference type="Pfam" id="PF00069">
    <property type="entry name" value="Pkinase"/>
    <property type="match status" value="1"/>
</dbReference>
<evidence type="ECO:0000256" key="4">
    <source>
        <dbReference type="ARBA" id="ARBA00022490"/>
    </source>
</evidence>
<evidence type="ECO:0000256" key="1">
    <source>
        <dbReference type="ARBA" id="ARBA00004120"/>
    </source>
</evidence>
<keyword evidence="13" id="KW-0804">Transcription</keyword>
<gene>
    <name evidence="27" type="ORF">WH47_06234</name>
</gene>
<dbReference type="GO" id="GO:0003712">
    <property type="term" value="F:transcription coregulator activity"/>
    <property type="evidence" value="ECO:0007669"/>
    <property type="project" value="TreeGrafter"/>
</dbReference>
<keyword evidence="15" id="KW-0539">Nucleus</keyword>
<comment type="similarity">
    <text evidence="3">Belongs to the protein kinase superfamily. CMGC Ser/Thr protein kinase family. CDC2/CDKX subfamily.</text>
</comment>
<evidence type="ECO:0000313" key="27">
    <source>
        <dbReference type="EMBL" id="KOC71173.1"/>
    </source>
</evidence>
<evidence type="ECO:0000259" key="25">
    <source>
        <dbReference type="PROSITE" id="PS50090"/>
    </source>
</evidence>
<accession>A0A0L7RK38</accession>
<protein>
    <recommendedName>
        <fullName evidence="19">Cyclin-dependent kinase 10</fullName>
    </recommendedName>
    <alternativeName>
        <fullName evidence="20">Cell division protein kinase 10</fullName>
    </alternativeName>
</protein>
<organism evidence="27 28">
    <name type="scientific">Habropoda laboriosa</name>
    <dbReference type="NCBI Taxonomy" id="597456"/>
    <lineage>
        <taxon>Eukaryota</taxon>
        <taxon>Metazoa</taxon>
        <taxon>Ecdysozoa</taxon>
        <taxon>Arthropoda</taxon>
        <taxon>Hexapoda</taxon>
        <taxon>Insecta</taxon>
        <taxon>Pterygota</taxon>
        <taxon>Neoptera</taxon>
        <taxon>Endopterygota</taxon>
        <taxon>Hymenoptera</taxon>
        <taxon>Apocrita</taxon>
        <taxon>Aculeata</taxon>
        <taxon>Apoidea</taxon>
        <taxon>Anthophila</taxon>
        <taxon>Apidae</taxon>
        <taxon>Habropoda</taxon>
    </lineage>
</organism>
<dbReference type="Pfam" id="PF21227">
    <property type="entry name" value="Myb_DNA-binding_7"/>
    <property type="match status" value="1"/>
</dbReference>
<evidence type="ECO:0000256" key="8">
    <source>
        <dbReference type="ARBA" id="ARBA00022741"/>
    </source>
</evidence>
<dbReference type="CDD" id="cd07845">
    <property type="entry name" value="STKc_CDK10"/>
    <property type="match status" value="1"/>
</dbReference>
<dbReference type="Gene3D" id="3.30.200.20">
    <property type="entry name" value="Phosphorylase Kinase, domain 1"/>
    <property type="match status" value="1"/>
</dbReference>
<dbReference type="PROSITE" id="PS50090">
    <property type="entry name" value="MYB_LIKE"/>
    <property type="match status" value="1"/>
</dbReference>
<dbReference type="InterPro" id="IPR017930">
    <property type="entry name" value="Myb_dom"/>
</dbReference>
<dbReference type="GO" id="GO:0007346">
    <property type="term" value="P:regulation of mitotic cell cycle"/>
    <property type="evidence" value="ECO:0007669"/>
    <property type="project" value="InterPro"/>
</dbReference>
<feature type="region of interest" description="Disordered" evidence="23">
    <location>
        <begin position="351"/>
        <end position="384"/>
    </location>
</feature>
<feature type="domain" description="HTH myb-type" evidence="26">
    <location>
        <begin position="1750"/>
        <end position="1806"/>
    </location>
</feature>
<evidence type="ECO:0000256" key="5">
    <source>
        <dbReference type="ARBA" id="ARBA00022527"/>
    </source>
</evidence>
<evidence type="ECO:0000256" key="11">
    <source>
        <dbReference type="ARBA" id="ARBA00022840"/>
    </source>
</evidence>
<feature type="region of interest" description="Disordered" evidence="23">
    <location>
        <begin position="1"/>
        <end position="25"/>
    </location>
</feature>
<name>A0A0L7RK38_9HYME</name>
<feature type="non-terminal residue" evidence="27">
    <location>
        <position position="1"/>
    </location>
</feature>
<keyword evidence="28" id="KW-1185">Reference proteome</keyword>
<evidence type="ECO:0000256" key="13">
    <source>
        <dbReference type="ARBA" id="ARBA00023163"/>
    </source>
</evidence>
<keyword evidence="14" id="KW-0206">Cytoskeleton</keyword>
<dbReference type="SMART" id="SM00717">
    <property type="entry name" value="SANT"/>
    <property type="match status" value="1"/>
</dbReference>
<sequence>SVENNDTDKKAASESGPDPSAPITRRGVLTSFLTGKPMEIPEQDILGKCRFVSEFEKLNRIGEGTYGIVYRARDTKNDKVVALKKVRMEHEKDGLPVSGLREISVLLSCRHENIVHLKEVVVGRSLESIFLAMEYCEQDLASLLDNMQAPFSESQVKCIVLQVLKGLRYLHHNFIVHRDLKVSNLLMTDKGCVKIADFGLARWFGLPLKPMTPRVVTLWYRAPELLLQAKTQTTSVDMWAAGCILGELLGHRPLLPGRSEIAQLELIVDLLGTPSEAIWPEFNTLPALQNFTLKQQPYNNLKQRFPWLSAAGLRLLNFLFMYDPKKRATAEECLQSSYFKEAPLPCDPKLMPTFPQHRNMKKTAPPKESREPETNVTDQTNNLPAISDLHHNDLDPKYNRSVFQHIVYSSGGLEYDLAFLQKLSTRKRENESFKQNTIEEENPSPSCVSLNESTKQCNLSFSFNFDFDDVNSDESSDSETADLQIDVSEVDNYVLPSKHKRDAVEETSSVINEMEEEIERQLDAKAAKTNLTATNVKNILKHVITNEHVMAMVKNRLHDAEDDVPFEPKLTRAKAKYEELPEDSSDEEYNPEQDKQIEQSKSLYVQYDPEGIFKIPDIPHVLTEEESIGQRTRSKLCLSETPLEQIEQAFIPPDITTDMYDWDCEVDEDWDNFLKEFTQPLTQEPIVEDDPEADPEYNILEDEEIEFLDKEELRADKAVKVTRKELNNLIAELFEFTDTFSKQEQDISKKRKSLENTNSSIENNIMNCSVANLLPTYKEPELPNLINTKQRELLAVQFRQHVQLMVQHFVNTYMHPDLHSQSKICKQNLNSIKYLSNGPSSAFNVANLLDALKLVSDWENKFLDEKFCEDFKKAIADEDAIKKIYFTNKWSYLPKFHPELKKLFMESKALMYPQLLPHMPFRSEMIKFIQSPYLKSEENLIALGLEQFIPIVTSKPKKFKSKKLQLMDAVQLIIQYLIPCRKPQRLLYHIQKRRCAKDANPIKHYFEKGCAPRTIHYITLEYDLKAPKDQPTSLLPLEWQMYLNNSEQKIDLLKRKHILNSYNDLMKKDCFINGNKNYVTASNTHFLCKPVNILPKLLPANINQKTTNKNTSKDTSYTNENANSEILKNISNKETNYELRNSNIINKERILHRNTSLKIIATQDEKEEKVGGNGLKEIQNDVFTNPITSKHSKFSKKSEVIQELPQLRKTTPRLAKTRSAQNMKLMAQVLGPKGLSENINELMLASTTIRKDSISRKKAKEARELENIKRLLESENPLNEEERSSKFAASYLQKLHLTLESNNPETFRSVIKLYLDYHEKLDSVNQIENELPFSNTSISLQNEKSMEKSEKDKDAITIDLYRDMCEKLHEYPELCTDFLLFLKPHQAAMMDKSIEYIMLQKMREFINVAQIYFAKQPSRIAKMMQAITQLSSDPQTTLEHVHTTMGPILKGHPFVMDLFLQILPTAKPPESLFASHMFENLTCPVGPHDKNKVYTEDAPELYENIELPVLASQEDPYGGENCRCNCHNGDDSTCKNSSEHCVSCGTRFLNGKIYLQTSEGLRPAKIIFPGADEEKLENIARVSLKTADKFVPSISSRQRRKSSKNEFHSEEQCQKSCISKSSPAKENEGGKIIIKPKKTMKSPSKSADQKKNLKRSGSEINHIDVNIKKMRMTQCKNKREKKIDKQELKLGYTDSNITDHMKIDESLYIDTKNSVKEIEKNTLSMEIEISNDCANKVNISHEMKNTVDLDIDINTKPWTRQEDMILLQAIKKEYSKKTLAMVSKTLGDRTTDQVKERCQTLLSLLEKMM</sequence>
<evidence type="ECO:0000256" key="21">
    <source>
        <dbReference type="PROSITE-ProRule" id="PRU10141"/>
    </source>
</evidence>
<feature type="domain" description="Myb-like" evidence="25">
    <location>
        <begin position="1750"/>
        <end position="1802"/>
    </location>
</feature>
<dbReference type="GO" id="GO:0004693">
    <property type="term" value="F:cyclin-dependent protein serine/threonine kinase activity"/>
    <property type="evidence" value="ECO:0007669"/>
    <property type="project" value="InterPro"/>
</dbReference>
<dbReference type="PROSITE" id="PS00108">
    <property type="entry name" value="PROTEIN_KINASE_ST"/>
    <property type="match status" value="1"/>
</dbReference>
<dbReference type="InterPro" id="IPR017441">
    <property type="entry name" value="Protein_kinase_ATP_BS"/>
</dbReference>
<keyword evidence="4" id="KW-0963">Cytoplasm</keyword>
<dbReference type="GO" id="GO:0005524">
    <property type="term" value="F:ATP binding"/>
    <property type="evidence" value="ECO:0007669"/>
    <property type="project" value="UniProtKB-UniRule"/>
</dbReference>
<evidence type="ECO:0000256" key="12">
    <source>
        <dbReference type="ARBA" id="ARBA00023015"/>
    </source>
</evidence>
<feature type="binding site" evidence="21">
    <location>
        <position position="84"/>
    </location>
    <ligand>
        <name>ATP</name>
        <dbReference type="ChEBI" id="CHEBI:30616"/>
    </ligand>
</feature>
<keyword evidence="11 21" id="KW-0067">ATP-binding</keyword>
<feature type="compositionally biased region" description="Basic and acidic residues" evidence="23">
    <location>
        <begin position="1"/>
        <end position="12"/>
    </location>
</feature>
<evidence type="ECO:0000256" key="2">
    <source>
        <dbReference type="ARBA" id="ARBA00004123"/>
    </source>
</evidence>
<dbReference type="PANTHER" id="PTHR16088:SF3">
    <property type="entry name" value="GON-4-LIKE PROTEIN"/>
    <property type="match status" value="1"/>
</dbReference>
<dbReference type="GO" id="GO:0005634">
    <property type="term" value="C:nucleus"/>
    <property type="evidence" value="ECO:0007669"/>
    <property type="project" value="UniProtKB-SubCell"/>
</dbReference>
<evidence type="ECO:0000256" key="3">
    <source>
        <dbReference type="ARBA" id="ARBA00006485"/>
    </source>
</evidence>
<proteinExistence type="inferred from homology"/>
<feature type="compositionally biased region" description="Acidic residues" evidence="23">
    <location>
        <begin position="580"/>
        <end position="591"/>
    </location>
</feature>
<dbReference type="InterPro" id="IPR001005">
    <property type="entry name" value="SANT/Myb"/>
</dbReference>
<dbReference type="InterPro" id="IPR011009">
    <property type="entry name" value="Kinase-like_dom_sf"/>
</dbReference>
<comment type="subunit">
    <text evidence="18">Heterodimer with CCNQ, the interaction is required for kinase activity. Interacts with ETS2. Interacts with PRK2.</text>
</comment>
<evidence type="ECO:0000256" key="22">
    <source>
        <dbReference type="SAM" id="Coils"/>
    </source>
</evidence>
<dbReference type="Proteomes" id="UP000053825">
    <property type="component" value="Unassembled WGS sequence"/>
</dbReference>
<evidence type="ECO:0000256" key="9">
    <source>
        <dbReference type="ARBA" id="ARBA00022777"/>
    </source>
</evidence>
<evidence type="ECO:0000259" key="26">
    <source>
        <dbReference type="PROSITE" id="PS51294"/>
    </source>
</evidence>
<evidence type="ECO:0000256" key="6">
    <source>
        <dbReference type="ARBA" id="ARBA00022553"/>
    </source>
</evidence>